<organism evidence="15 16">
    <name type="scientific">Streptococcus sinensis</name>
    <dbReference type="NCBI Taxonomy" id="176090"/>
    <lineage>
        <taxon>Bacteria</taxon>
        <taxon>Bacillati</taxon>
        <taxon>Bacillota</taxon>
        <taxon>Bacilli</taxon>
        <taxon>Lactobacillales</taxon>
        <taxon>Streptococcaceae</taxon>
        <taxon>Streptococcus</taxon>
    </lineage>
</organism>
<dbReference type="CDD" id="cd01583">
    <property type="entry name" value="IPMI"/>
    <property type="match status" value="1"/>
</dbReference>
<dbReference type="InterPro" id="IPR033941">
    <property type="entry name" value="IPMI_cat"/>
</dbReference>
<dbReference type="PATRIC" id="fig|176090.4.peg.1731"/>
<comment type="catalytic activity">
    <reaction evidence="1 13">
        <text>(2R,3S)-3-isopropylmalate = (2S)-2-isopropylmalate</text>
        <dbReference type="Rhea" id="RHEA:32287"/>
        <dbReference type="ChEBI" id="CHEBI:1178"/>
        <dbReference type="ChEBI" id="CHEBI:35121"/>
        <dbReference type="EC" id="4.2.1.33"/>
    </reaction>
</comment>
<comment type="pathway">
    <text evidence="3 13">Amino-acid biosynthesis; L-leucine biosynthesis; L-leucine from 3-methyl-2-oxobutanoate: step 2/4.</text>
</comment>
<dbReference type="GO" id="GO:0051539">
    <property type="term" value="F:4 iron, 4 sulfur cluster binding"/>
    <property type="evidence" value="ECO:0007669"/>
    <property type="project" value="UniProtKB-KW"/>
</dbReference>
<dbReference type="GO" id="GO:0046872">
    <property type="term" value="F:metal ion binding"/>
    <property type="evidence" value="ECO:0007669"/>
    <property type="project" value="UniProtKB-KW"/>
</dbReference>
<evidence type="ECO:0000313" key="15">
    <source>
        <dbReference type="EMBL" id="KGM36427.1"/>
    </source>
</evidence>
<evidence type="ECO:0000259" key="14">
    <source>
        <dbReference type="Pfam" id="PF00330"/>
    </source>
</evidence>
<dbReference type="InterPro" id="IPR004430">
    <property type="entry name" value="3-IsopropMal_deHydase_lsu"/>
</dbReference>
<dbReference type="eggNOG" id="COG0065">
    <property type="taxonomic scope" value="Bacteria"/>
</dbReference>
<dbReference type="PANTHER" id="PTHR43822">
    <property type="entry name" value="HOMOACONITASE, MITOCHONDRIAL-RELATED"/>
    <property type="match status" value="1"/>
</dbReference>
<dbReference type="InterPro" id="IPR015931">
    <property type="entry name" value="Acnase/IPM_dHydase_lsu_aba_1/3"/>
</dbReference>
<evidence type="ECO:0000256" key="2">
    <source>
        <dbReference type="ARBA" id="ARBA00002695"/>
    </source>
</evidence>
<sequence length="460" mass="50247">MAGKSIFDKLWDRHVITGQEGQPQLMYVDQHYIHEVTSPQAFQGLRDAGRKVRRPDLTFGTFDHNVPTVNIYDIRDAISKAQIDKLSDNVKEFGIEHAAHGSELQGIVHMVGPETGKTQPGKFIVCGDSHTATHGAFGAIAFGIGTSEVEHVFATQTIWQVKPKKMLVKFTGVPPKGVYSKDFILALIARYGVAAGVGHVVEYVGDAIDHLTMEERMTICNMSIEFGSKMGIMNPDQKTYDYVQGRPGAPKDFEAAVADWKTLVSDPDAVYDKIIEMDVSELAPMVTWGTNPSMGVEFGAAFPEICDMNDERAYNYMDLSPGKKAEDIDLGYIFIGSCTNARLSDLQLAAKFVAGKHIAPNLTAIVVPGSRPVKRAAEKMGLDKIFMEAGFEWRDPGCSMCLGMNPDKVPDGVHCASTSNRNFEDRQGFGAKTHLCSPAMAAAAAIAGHFVDVRQLPEVQ</sequence>
<comment type="caution">
    <text evidence="15">The sequence shown here is derived from an EMBL/GenBank/DDBJ whole genome shotgun (WGS) entry which is preliminary data.</text>
</comment>
<dbReference type="EC" id="4.2.1.33" evidence="13"/>
<dbReference type="PROSITE" id="PS01244">
    <property type="entry name" value="ACONITASE_2"/>
    <property type="match status" value="1"/>
</dbReference>
<keyword evidence="11 13" id="KW-0100">Branched-chain amino acid biosynthesis</keyword>
<dbReference type="STRING" id="176090.SSIN_1784"/>
<dbReference type="UniPathway" id="UPA00048">
    <property type="reaction ID" value="UER00071"/>
</dbReference>
<comment type="cofactor">
    <cofactor evidence="13">
        <name>[4Fe-4S] cluster</name>
        <dbReference type="ChEBI" id="CHEBI:49883"/>
    </cofactor>
    <text evidence="13">Binds 1 [4Fe-4S] cluster per subunit.</text>
</comment>
<comment type="catalytic activity">
    <reaction evidence="12">
        <text>citrate = D-threo-isocitrate</text>
        <dbReference type="Rhea" id="RHEA:10336"/>
        <dbReference type="ChEBI" id="CHEBI:15562"/>
        <dbReference type="ChEBI" id="CHEBI:16947"/>
        <dbReference type="EC" id="4.2.1.3"/>
    </reaction>
</comment>
<feature type="binding site" evidence="13">
    <location>
        <position position="398"/>
    </location>
    <ligand>
        <name>[4Fe-4S] cluster</name>
        <dbReference type="ChEBI" id="CHEBI:49883"/>
    </ligand>
</feature>
<dbReference type="NCBIfam" id="NF009116">
    <property type="entry name" value="PRK12466.1"/>
    <property type="match status" value="1"/>
</dbReference>
<comment type="function">
    <text evidence="2 13">Catalyzes the isomerization between 2-isopropylmalate and 3-isopropylmalate, via the formation of 2-isopropylmaleate.</text>
</comment>
<dbReference type="PANTHER" id="PTHR43822:SF9">
    <property type="entry name" value="3-ISOPROPYLMALATE DEHYDRATASE"/>
    <property type="match status" value="1"/>
</dbReference>
<keyword evidence="5 13" id="KW-0004">4Fe-4S</keyword>
<keyword evidence="4 13" id="KW-0432">Leucine biosynthesis</keyword>
<dbReference type="RefSeq" id="WP_037617999.1">
    <property type="nucleotide sequence ID" value="NZ_JPEN01000103.1"/>
</dbReference>
<keyword evidence="8 13" id="KW-0408">Iron</keyword>
<evidence type="ECO:0000256" key="1">
    <source>
        <dbReference type="ARBA" id="ARBA00000491"/>
    </source>
</evidence>
<evidence type="ECO:0000256" key="7">
    <source>
        <dbReference type="ARBA" id="ARBA00022723"/>
    </source>
</evidence>
<evidence type="ECO:0000256" key="9">
    <source>
        <dbReference type="ARBA" id="ARBA00023014"/>
    </source>
</evidence>
<dbReference type="GO" id="GO:0003861">
    <property type="term" value="F:3-isopropylmalate dehydratase activity"/>
    <property type="evidence" value="ECO:0007669"/>
    <property type="project" value="UniProtKB-UniRule"/>
</dbReference>
<evidence type="ECO:0000256" key="10">
    <source>
        <dbReference type="ARBA" id="ARBA00023239"/>
    </source>
</evidence>
<dbReference type="InterPro" id="IPR001030">
    <property type="entry name" value="Acoase/IPM_deHydtase_lsu_aba"/>
</dbReference>
<dbReference type="Pfam" id="PF00330">
    <property type="entry name" value="Aconitase"/>
    <property type="match status" value="1"/>
</dbReference>
<dbReference type="NCBIfam" id="TIGR00170">
    <property type="entry name" value="leuC"/>
    <property type="match status" value="1"/>
</dbReference>
<dbReference type="Proteomes" id="UP000030019">
    <property type="component" value="Unassembled WGS sequence"/>
</dbReference>
<dbReference type="GO" id="GO:0009098">
    <property type="term" value="P:L-leucine biosynthetic process"/>
    <property type="evidence" value="ECO:0007669"/>
    <property type="project" value="UniProtKB-UniRule"/>
</dbReference>
<protein>
    <recommendedName>
        <fullName evidence="13">3-isopropylmalate dehydratase large subunit</fullName>
        <ecNumber evidence="13">4.2.1.33</ecNumber>
    </recommendedName>
    <alternativeName>
        <fullName evidence="13">Alpha-IPM isomerase</fullName>
        <shortName evidence="13">IPMI</shortName>
    </alternativeName>
    <alternativeName>
        <fullName evidence="13">Isopropylmalate isomerase</fullName>
    </alternativeName>
</protein>
<evidence type="ECO:0000256" key="13">
    <source>
        <dbReference type="HAMAP-Rule" id="MF_01026"/>
    </source>
</evidence>
<dbReference type="NCBIfam" id="NF004016">
    <property type="entry name" value="PRK05478.1"/>
    <property type="match status" value="1"/>
</dbReference>
<dbReference type="AlphaFoldDB" id="A0A0A0DHJ5"/>
<evidence type="ECO:0000256" key="8">
    <source>
        <dbReference type="ARBA" id="ARBA00023004"/>
    </source>
</evidence>
<dbReference type="HAMAP" id="MF_01026">
    <property type="entry name" value="LeuC_type1"/>
    <property type="match status" value="1"/>
</dbReference>
<dbReference type="PROSITE" id="PS00450">
    <property type="entry name" value="ACONITASE_1"/>
    <property type="match status" value="1"/>
</dbReference>
<evidence type="ECO:0000256" key="6">
    <source>
        <dbReference type="ARBA" id="ARBA00022605"/>
    </source>
</evidence>
<dbReference type="SUPFAM" id="SSF53732">
    <property type="entry name" value="Aconitase iron-sulfur domain"/>
    <property type="match status" value="1"/>
</dbReference>
<feature type="binding site" evidence="13">
    <location>
        <position position="338"/>
    </location>
    <ligand>
        <name>[4Fe-4S] cluster</name>
        <dbReference type="ChEBI" id="CHEBI:49883"/>
    </ligand>
</feature>
<dbReference type="EMBL" id="JPEN01000103">
    <property type="protein sequence ID" value="KGM36427.1"/>
    <property type="molecule type" value="Genomic_DNA"/>
</dbReference>
<keyword evidence="16" id="KW-1185">Reference proteome</keyword>
<comment type="similarity">
    <text evidence="13">Belongs to the aconitase/IPM isomerase family. LeuC type 1 subfamily.</text>
</comment>
<keyword evidence="10 13" id="KW-0456">Lyase</keyword>
<feature type="domain" description="Aconitase/3-isopropylmalate dehydratase large subunit alpha/beta/alpha" evidence="14">
    <location>
        <begin position="8"/>
        <end position="448"/>
    </location>
</feature>
<feature type="binding site" evidence="13">
    <location>
        <position position="401"/>
    </location>
    <ligand>
        <name>[4Fe-4S] cluster</name>
        <dbReference type="ChEBI" id="CHEBI:49883"/>
    </ligand>
</feature>
<dbReference type="GO" id="GO:0003994">
    <property type="term" value="F:aconitate hydratase activity"/>
    <property type="evidence" value="ECO:0007669"/>
    <property type="project" value="UniProtKB-EC"/>
</dbReference>
<keyword evidence="9 13" id="KW-0411">Iron-sulfur</keyword>
<dbReference type="PRINTS" id="PR00415">
    <property type="entry name" value="ACONITASE"/>
</dbReference>
<keyword evidence="7 13" id="KW-0479">Metal-binding</keyword>
<keyword evidence="6 13" id="KW-0028">Amino-acid biosynthesis</keyword>
<evidence type="ECO:0000256" key="11">
    <source>
        <dbReference type="ARBA" id="ARBA00023304"/>
    </source>
</evidence>
<evidence type="ECO:0000313" key="16">
    <source>
        <dbReference type="Proteomes" id="UP000030019"/>
    </source>
</evidence>
<gene>
    <name evidence="13" type="primary">leuC</name>
    <name evidence="15" type="ORF">SSIN_1784</name>
</gene>
<comment type="subunit">
    <text evidence="13">Heterodimer of LeuC and LeuD.</text>
</comment>
<evidence type="ECO:0000256" key="5">
    <source>
        <dbReference type="ARBA" id="ARBA00022485"/>
    </source>
</evidence>
<dbReference type="InterPro" id="IPR018136">
    <property type="entry name" value="Aconitase_4Fe-4S_BS"/>
</dbReference>
<evidence type="ECO:0000256" key="3">
    <source>
        <dbReference type="ARBA" id="ARBA00004729"/>
    </source>
</evidence>
<evidence type="ECO:0000256" key="4">
    <source>
        <dbReference type="ARBA" id="ARBA00022430"/>
    </source>
</evidence>
<reference evidence="15 16" key="1">
    <citation type="submission" date="2014-06" db="EMBL/GenBank/DDBJ databases">
        <authorList>
            <person name="Teng J.L."/>
            <person name="Huang Y."/>
            <person name="Tse H."/>
            <person name="Lau S.K."/>
            <person name="Woo P.C."/>
        </authorList>
    </citation>
    <scope>NUCLEOTIDE SEQUENCE [LARGE SCALE GENOMIC DNA]</scope>
    <source>
        <strain evidence="15 16">HKU4</strain>
    </source>
</reference>
<dbReference type="InterPro" id="IPR036008">
    <property type="entry name" value="Aconitase_4Fe-4S_dom"/>
</dbReference>
<name>A0A0A0DHJ5_9STRE</name>
<dbReference type="Gene3D" id="3.30.499.10">
    <property type="entry name" value="Aconitase, domain 3"/>
    <property type="match status" value="2"/>
</dbReference>
<evidence type="ECO:0000256" key="12">
    <source>
        <dbReference type="ARBA" id="ARBA00023501"/>
    </source>
</evidence>
<accession>A0A0A0DHJ5</accession>
<proteinExistence type="inferred from homology"/>
<dbReference type="InterPro" id="IPR050067">
    <property type="entry name" value="IPM_dehydratase_rel_enz"/>
</dbReference>